<comment type="caution">
    <text evidence="4">The sequence shown here is derived from an EMBL/GenBank/DDBJ whole genome shotgun (WGS) entry which is preliminary data.</text>
</comment>
<name>A0ABC8KRX3_ERUVS</name>
<feature type="domain" description="CCHC-type" evidence="2">
    <location>
        <begin position="203"/>
        <end position="218"/>
    </location>
</feature>
<feature type="domain" description="CCHC-type" evidence="2">
    <location>
        <begin position="180"/>
        <end position="194"/>
    </location>
</feature>
<keyword evidence="1" id="KW-0862">Zinc</keyword>
<proteinExistence type="predicted"/>
<dbReference type="Gene3D" id="2.40.50.140">
    <property type="entry name" value="Nucleic acid-binding proteins"/>
    <property type="match status" value="1"/>
</dbReference>
<feature type="domain" description="CCHC-type" evidence="2">
    <location>
        <begin position="149"/>
        <end position="163"/>
    </location>
</feature>
<accession>A0ABC8KRX3</accession>
<protein>
    <submittedName>
        <fullName evidence="4">Uncharacterized protein</fullName>
    </submittedName>
</protein>
<keyword evidence="1" id="KW-0863">Zinc-finger</keyword>
<dbReference type="SUPFAM" id="SSF50249">
    <property type="entry name" value="Nucleic acid-binding proteins"/>
    <property type="match status" value="1"/>
</dbReference>
<dbReference type="InterPro" id="IPR012340">
    <property type="entry name" value="NA-bd_OB-fold"/>
</dbReference>
<dbReference type="PANTHER" id="PTHR46565:SF23">
    <property type="entry name" value="COLD SHOCK DOMAIN-CONTAINING PROTEIN 3"/>
    <property type="match status" value="1"/>
</dbReference>
<dbReference type="PROSITE" id="PS51857">
    <property type="entry name" value="CSD_2"/>
    <property type="match status" value="1"/>
</dbReference>
<dbReference type="PROSITE" id="PS00352">
    <property type="entry name" value="CSD_1"/>
    <property type="match status" value="1"/>
</dbReference>
<dbReference type="CDD" id="cd04458">
    <property type="entry name" value="CSP_CDS"/>
    <property type="match status" value="1"/>
</dbReference>
<feature type="domain" description="CCHC-type" evidence="2">
    <location>
        <begin position="246"/>
        <end position="260"/>
    </location>
</feature>
<evidence type="ECO:0000313" key="4">
    <source>
        <dbReference type="EMBL" id="CAH8358432.1"/>
    </source>
</evidence>
<evidence type="ECO:0000313" key="5">
    <source>
        <dbReference type="Proteomes" id="UP001642260"/>
    </source>
</evidence>
<dbReference type="InterPro" id="IPR019844">
    <property type="entry name" value="CSD_CS"/>
</dbReference>
<dbReference type="EMBL" id="CAKOAT010247265">
    <property type="protein sequence ID" value="CAH8358432.1"/>
    <property type="molecule type" value="Genomic_DNA"/>
</dbReference>
<dbReference type="InterPro" id="IPR036875">
    <property type="entry name" value="Znf_CCHC_sf"/>
</dbReference>
<dbReference type="InterPro" id="IPR002059">
    <property type="entry name" value="CSP_DNA-bd"/>
</dbReference>
<dbReference type="PANTHER" id="PTHR46565">
    <property type="entry name" value="COLD SHOCK DOMAIN PROTEIN 2"/>
    <property type="match status" value="1"/>
</dbReference>
<feature type="domain" description="CCHC-type" evidence="2">
    <location>
        <begin position="121"/>
        <end position="136"/>
    </location>
</feature>
<dbReference type="PRINTS" id="PR00050">
    <property type="entry name" value="COLDSHOCK"/>
</dbReference>
<keyword evidence="1" id="KW-0479">Metal-binding</keyword>
<dbReference type="AlphaFoldDB" id="A0ABC8KRX3"/>
<dbReference type="Proteomes" id="UP001642260">
    <property type="component" value="Unassembled WGS sequence"/>
</dbReference>
<dbReference type="InterPro" id="IPR001878">
    <property type="entry name" value="Znf_CCHC"/>
</dbReference>
<dbReference type="GO" id="GO:0008270">
    <property type="term" value="F:zinc ion binding"/>
    <property type="evidence" value="ECO:0007669"/>
    <property type="project" value="UniProtKB-KW"/>
</dbReference>
<dbReference type="SMART" id="SM00343">
    <property type="entry name" value="ZnF_C2HC"/>
    <property type="match status" value="7"/>
</dbReference>
<evidence type="ECO:0000259" key="3">
    <source>
        <dbReference type="PROSITE" id="PS51857"/>
    </source>
</evidence>
<reference evidence="4 5" key="1">
    <citation type="submission" date="2022-03" db="EMBL/GenBank/DDBJ databases">
        <authorList>
            <person name="Macdonald S."/>
            <person name="Ahmed S."/>
            <person name="Newling K."/>
        </authorList>
    </citation>
    <scope>NUCLEOTIDE SEQUENCE [LARGE SCALE GENOMIC DNA]</scope>
</reference>
<organism evidence="4 5">
    <name type="scientific">Eruca vesicaria subsp. sativa</name>
    <name type="common">Garden rocket</name>
    <name type="synonym">Eruca sativa</name>
    <dbReference type="NCBI Taxonomy" id="29727"/>
    <lineage>
        <taxon>Eukaryota</taxon>
        <taxon>Viridiplantae</taxon>
        <taxon>Streptophyta</taxon>
        <taxon>Embryophyta</taxon>
        <taxon>Tracheophyta</taxon>
        <taxon>Spermatophyta</taxon>
        <taxon>Magnoliopsida</taxon>
        <taxon>eudicotyledons</taxon>
        <taxon>Gunneridae</taxon>
        <taxon>Pentapetalae</taxon>
        <taxon>rosids</taxon>
        <taxon>malvids</taxon>
        <taxon>Brassicales</taxon>
        <taxon>Brassicaceae</taxon>
        <taxon>Brassiceae</taxon>
        <taxon>Eruca</taxon>
    </lineage>
</organism>
<dbReference type="InterPro" id="IPR011129">
    <property type="entry name" value="CSD"/>
</dbReference>
<dbReference type="SMART" id="SM00357">
    <property type="entry name" value="CSP"/>
    <property type="match status" value="1"/>
</dbReference>
<feature type="domain" description="CSD" evidence="3">
    <location>
        <begin position="10"/>
        <end position="76"/>
    </location>
</feature>
<gene>
    <name evidence="4" type="ORF">ERUC_LOCUS24188</name>
</gene>
<feature type="domain" description="CCHC-type" evidence="2">
    <location>
        <begin position="96"/>
        <end position="109"/>
    </location>
</feature>
<evidence type="ECO:0000256" key="1">
    <source>
        <dbReference type="PROSITE-ProRule" id="PRU00047"/>
    </source>
</evidence>
<keyword evidence="5" id="KW-1185">Reference proteome</keyword>
<dbReference type="Pfam" id="PF00098">
    <property type="entry name" value="zf-CCHC"/>
    <property type="match status" value="7"/>
</dbReference>
<feature type="domain" description="CCHC-type" evidence="2">
    <location>
        <begin position="225"/>
        <end position="238"/>
    </location>
</feature>
<evidence type="ECO:0000259" key="2">
    <source>
        <dbReference type="PROSITE" id="PS50158"/>
    </source>
</evidence>
<dbReference type="Pfam" id="PF00313">
    <property type="entry name" value="CSD"/>
    <property type="match status" value="1"/>
</dbReference>
<sequence>MAQDDQSAARSTGTVNWFSDTKGYGFIAPDDGGEELFVHQSSILSDGFRTLTVDEPVEYAIAVGNDGKTKAVDVTAPGGGSLNKKEMNSGGNGGGCFSCGEVGHMAKDCVGGRRSGGEGSCYVCGNVGHFARDCRQNGGGNSGGGGGECYSCGEVGHMAKDCRGGNRYGGGGRGSGGDGCYTCGGVGHFARDCRANVGGGNTCYTCGGVGHVARVCTSKRPSGGCYECGGIGHLARDCDRRGRGGKCFTCGEEGHFARDCSSLA</sequence>
<dbReference type="SUPFAM" id="SSF57756">
    <property type="entry name" value="Retrovirus zinc finger-like domains"/>
    <property type="match status" value="4"/>
</dbReference>
<dbReference type="PROSITE" id="PS50158">
    <property type="entry name" value="ZF_CCHC"/>
    <property type="match status" value="7"/>
</dbReference>
<dbReference type="Gene3D" id="4.10.60.10">
    <property type="entry name" value="Zinc finger, CCHC-type"/>
    <property type="match status" value="6"/>
</dbReference>